<evidence type="ECO:0000313" key="2">
    <source>
        <dbReference type="EMBL" id="OGG87041.1"/>
    </source>
</evidence>
<sequence length="261" mass="31144">MFLNKNKKSDSIKLLDMEISLSKYYLKILSPIIFFILTLAFFRNNFLILVYFLLFGLFGMAGEVAISFLWDIFYPQKFWGYQVQTLFKKYSSLLNLAPWGLGGFIYWFCFIKWPFIYLDFINSQLTKEDLAYTALIFFVSQFLVLAIRCLWVRSFKSDKFEFKKVNLFNLFYFFLPFLASLGYLIVFIDSTFLPLFMVAGFIAFIFEYLFGKICYCVLGHSLWVYNYSSFDNKHITFLSIPFFIEGAFYFFWVGEFIKILF</sequence>
<reference evidence="2 3" key="1">
    <citation type="journal article" date="2016" name="Nat. Commun.">
        <title>Thousands of microbial genomes shed light on interconnected biogeochemical processes in an aquifer system.</title>
        <authorList>
            <person name="Anantharaman K."/>
            <person name="Brown C.T."/>
            <person name="Hug L.A."/>
            <person name="Sharon I."/>
            <person name="Castelle C.J."/>
            <person name="Probst A.J."/>
            <person name="Thomas B.C."/>
            <person name="Singh A."/>
            <person name="Wilkins M.J."/>
            <person name="Karaoz U."/>
            <person name="Brodie E.L."/>
            <person name="Williams K.H."/>
            <person name="Hubbard S.S."/>
            <person name="Banfield J.F."/>
        </authorList>
    </citation>
    <scope>NUCLEOTIDE SEQUENCE [LARGE SCALE GENOMIC DNA]</scope>
</reference>
<feature type="transmembrane region" description="Helical" evidence="1">
    <location>
        <begin position="235"/>
        <end position="252"/>
    </location>
</feature>
<feature type="transmembrane region" description="Helical" evidence="1">
    <location>
        <begin position="48"/>
        <end position="73"/>
    </location>
</feature>
<feature type="transmembrane region" description="Helical" evidence="1">
    <location>
        <begin position="130"/>
        <end position="150"/>
    </location>
</feature>
<feature type="transmembrane region" description="Helical" evidence="1">
    <location>
        <begin position="93"/>
        <end position="118"/>
    </location>
</feature>
<keyword evidence="1" id="KW-1133">Transmembrane helix</keyword>
<feature type="transmembrane region" description="Helical" evidence="1">
    <location>
        <begin position="170"/>
        <end position="188"/>
    </location>
</feature>
<gene>
    <name evidence="2" type="ORF">A3B87_02190</name>
</gene>
<accession>A0A1F6FMF8</accession>
<feature type="transmembrane region" description="Helical" evidence="1">
    <location>
        <begin position="194"/>
        <end position="223"/>
    </location>
</feature>
<name>A0A1F6FMF8_9BACT</name>
<keyword evidence="1" id="KW-0812">Transmembrane</keyword>
<keyword evidence="1" id="KW-0472">Membrane</keyword>
<comment type="caution">
    <text evidence="2">The sequence shown here is derived from an EMBL/GenBank/DDBJ whole genome shotgun (WGS) entry which is preliminary data.</text>
</comment>
<proteinExistence type="predicted"/>
<dbReference type="AlphaFoldDB" id="A0A1F6FMF8"/>
<evidence type="ECO:0000313" key="3">
    <source>
        <dbReference type="Proteomes" id="UP000179136"/>
    </source>
</evidence>
<dbReference type="Proteomes" id="UP000179136">
    <property type="component" value="Unassembled WGS sequence"/>
</dbReference>
<organism evidence="2 3">
    <name type="scientific">Candidatus Kuenenbacteria bacterium RIFCSPHIGHO2_02_FULL_39_13</name>
    <dbReference type="NCBI Taxonomy" id="1798561"/>
    <lineage>
        <taxon>Bacteria</taxon>
        <taxon>Candidatus Kueneniibacteriota</taxon>
    </lineage>
</organism>
<protein>
    <submittedName>
        <fullName evidence="2">Uncharacterized protein</fullName>
    </submittedName>
</protein>
<evidence type="ECO:0000256" key="1">
    <source>
        <dbReference type="SAM" id="Phobius"/>
    </source>
</evidence>
<feature type="transmembrane region" description="Helical" evidence="1">
    <location>
        <begin position="24"/>
        <end position="42"/>
    </location>
</feature>
<dbReference type="EMBL" id="MFMW01000023">
    <property type="protein sequence ID" value="OGG87041.1"/>
    <property type="molecule type" value="Genomic_DNA"/>
</dbReference>